<reference evidence="2" key="1">
    <citation type="journal article" date="2013" name="PLoS ONE">
        <title>Metagenomic insights into the carbohydrate-active enzymes carried by the microorganisms adhering to solid digesta in the rumen of cows.</title>
        <authorList>
            <person name="Wang L."/>
            <person name="Hatem A."/>
            <person name="Catalyurek U.V."/>
            <person name="Morrison M."/>
            <person name="Yu Z."/>
        </authorList>
    </citation>
    <scope>NUCLEOTIDE SEQUENCE</scope>
</reference>
<name>W0FJG5_9BACT</name>
<dbReference type="PANTHER" id="PTHR43283:SF3">
    <property type="entry name" value="BETA-LACTAMASE FAMILY PROTEIN (AFU_ORTHOLOGUE AFUA_5G07500)"/>
    <property type="match status" value="1"/>
</dbReference>
<evidence type="ECO:0000259" key="1">
    <source>
        <dbReference type="Pfam" id="PF00144"/>
    </source>
</evidence>
<feature type="domain" description="Beta-lactamase-related" evidence="1">
    <location>
        <begin position="14"/>
        <end position="373"/>
    </location>
</feature>
<dbReference type="InterPro" id="IPR001466">
    <property type="entry name" value="Beta-lactam-related"/>
</dbReference>
<dbReference type="Pfam" id="PF00144">
    <property type="entry name" value="Beta-lactamase"/>
    <property type="match status" value="1"/>
</dbReference>
<proteinExistence type="predicted"/>
<dbReference type="Gene3D" id="3.40.710.10">
    <property type="entry name" value="DD-peptidase/beta-lactamase superfamily"/>
    <property type="match status" value="1"/>
</dbReference>
<dbReference type="InterPro" id="IPR050789">
    <property type="entry name" value="Diverse_Enzym_Activities"/>
</dbReference>
<organism evidence="2">
    <name type="scientific">uncultured bacterium Contig14</name>
    <dbReference type="NCBI Taxonomy" id="1393423"/>
    <lineage>
        <taxon>Bacteria</taxon>
        <taxon>environmental samples</taxon>
    </lineage>
</organism>
<dbReference type="PANTHER" id="PTHR43283">
    <property type="entry name" value="BETA-LACTAMASE-RELATED"/>
    <property type="match status" value="1"/>
</dbReference>
<dbReference type="SUPFAM" id="SSF56601">
    <property type="entry name" value="beta-lactamase/transpeptidase-like"/>
    <property type="match status" value="1"/>
</dbReference>
<sequence>METISDHLLKDRLTACLQEAVDRQEAAGISVLAFMKGRELCYAQAGMASINEQKPLARDSIFRLYSQTKPITAAAVMLLVERGKLDLMDCADRYLPGFRNPRVIRADGEIIPALRAPYILELLGMTAGLSYPDTDPAGQYATRVFEEDQTLIRAGGGMSTVEFCNRLGELPLAFEPGTRWRYSTCADILGAIVEIVSGKPFGRFLREELFEPLDMKDTAFWVPPEKTDRLVTVYRRTEQGLEEFHNLNLAVGDYSREPAFESGGAGLVSTLDDYMAFAQMLLNNGVASGGRRILSEAAVRYMRTPQLSERVRADMWDGLGGYSYSCLMRVCDRPGEAGLLTRAGEYGWDGWLGTYFSNIPDREVTFLLCQNVTDAGTVAVTRKCRNLLEVNELSRRT</sequence>
<evidence type="ECO:0000313" key="2">
    <source>
        <dbReference type="EMBL" id="AHF25021.1"/>
    </source>
</evidence>
<dbReference type="InterPro" id="IPR012338">
    <property type="entry name" value="Beta-lactam/transpept-like"/>
</dbReference>
<dbReference type="AlphaFoldDB" id="W0FJG5"/>
<accession>W0FJG5</accession>
<dbReference type="EMBL" id="KC246815">
    <property type="protein sequence ID" value="AHF25021.1"/>
    <property type="molecule type" value="Genomic_DNA"/>
</dbReference>
<protein>
    <submittedName>
        <fullName evidence="2">Beta-lactamase</fullName>
    </submittedName>
</protein>